<organism evidence="1 2">
    <name type="scientific">Aspergillus glaucus CBS 516.65</name>
    <dbReference type="NCBI Taxonomy" id="1160497"/>
    <lineage>
        <taxon>Eukaryota</taxon>
        <taxon>Fungi</taxon>
        <taxon>Dikarya</taxon>
        <taxon>Ascomycota</taxon>
        <taxon>Pezizomycotina</taxon>
        <taxon>Eurotiomycetes</taxon>
        <taxon>Eurotiomycetidae</taxon>
        <taxon>Eurotiales</taxon>
        <taxon>Aspergillaceae</taxon>
        <taxon>Aspergillus</taxon>
        <taxon>Aspergillus subgen. Aspergillus</taxon>
    </lineage>
</organism>
<dbReference type="GeneID" id="34458171"/>
<protein>
    <submittedName>
        <fullName evidence="1">Uncharacterized protein</fullName>
    </submittedName>
</protein>
<evidence type="ECO:0000313" key="1">
    <source>
        <dbReference type="EMBL" id="OJJ84772.1"/>
    </source>
</evidence>
<reference evidence="2" key="1">
    <citation type="journal article" date="2017" name="Genome Biol.">
        <title>Comparative genomics reveals high biological diversity and specific adaptations in the industrially and medically important fungal genus Aspergillus.</title>
        <authorList>
            <person name="de Vries R.P."/>
            <person name="Riley R."/>
            <person name="Wiebenga A."/>
            <person name="Aguilar-Osorio G."/>
            <person name="Amillis S."/>
            <person name="Uchima C.A."/>
            <person name="Anderluh G."/>
            <person name="Asadollahi M."/>
            <person name="Askin M."/>
            <person name="Barry K."/>
            <person name="Battaglia E."/>
            <person name="Bayram O."/>
            <person name="Benocci T."/>
            <person name="Braus-Stromeyer S.A."/>
            <person name="Caldana C."/>
            <person name="Canovas D."/>
            <person name="Cerqueira G.C."/>
            <person name="Chen F."/>
            <person name="Chen W."/>
            <person name="Choi C."/>
            <person name="Clum A."/>
            <person name="Dos Santos R.A."/>
            <person name="Damasio A.R."/>
            <person name="Diallinas G."/>
            <person name="Emri T."/>
            <person name="Fekete E."/>
            <person name="Flipphi M."/>
            <person name="Freyberg S."/>
            <person name="Gallo A."/>
            <person name="Gournas C."/>
            <person name="Habgood R."/>
            <person name="Hainaut M."/>
            <person name="Harispe M.L."/>
            <person name="Henrissat B."/>
            <person name="Hilden K.S."/>
            <person name="Hope R."/>
            <person name="Hossain A."/>
            <person name="Karabika E."/>
            <person name="Karaffa L."/>
            <person name="Karanyi Z."/>
            <person name="Krasevec N."/>
            <person name="Kuo A."/>
            <person name="Kusch H."/>
            <person name="LaButti K."/>
            <person name="Lagendijk E.L."/>
            <person name="Lapidus A."/>
            <person name="Levasseur A."/>
            <person name="Lindquist E."/>
            <person name="Lipzen A."/>
            <person name="Logrieco A.F."/>
            <person name="MacCabe A."/>
            <person name="Maekelae M.R."/>
            <person name="Malavazi I."/>
            <person name="Melin P."/>
            <person name="Meyer V."/>
            <person name="Mielnichuk N."/>
            <person name="Miskei M."/>
            <person name="Molnar A.P."/>
            <person name="Mule G."/>
            <person name="Ngan C.Y."/>
            <person name="Orejas M."/>
            <person name="Orosz E."/>
            <person name="Ouedraogo J.P."/>
            <person name="Overkamp K.M."/>
            <person name="Park H.-S."/>
            <person name="Perrone G."/>
            <person name="Piumi F."/>
            <person name="Punt P.J."/>
            <person name="Ram A.F."/>
            <person name="Ramon A."/>
            <person name="Rauscher S."/>
            <person name="Record E."/>
            <person name="Riano-Pachon D.M."/>
            <person name="Robert V."/>
            <person name="Roehrig J."/>
            <person name="Ruller R."/>
            <person name="Salamov A."/>
            <person name="Salih N.S."/>
            <person name="Samson R.A."/>
            <person name="Sandor E."/>
            <person name="Sanguinetti M."/>
            <person name="Schuetze T."/>
            <person name="Sepcic K."/>
            <person name="Shelest E."/>
            <person name="Sherlock G."/>
            <person name="Sophianopoulou V."/>
            <person name="Squina F.M."/>
            <person name="Sun H."/>
            <person name="Susca A."/>
            <person name="Todd R.B."/>
            <person name="Tsang A."/>
            <person name="Unkles S.E."/>
            <person name="van de Wiele N."/>
            <person name="van Rossen-Uffink D."/>
            <person name="Oliveira J.V."/>
            <person name="Vesth T.C."/>
            <person name="Visser J."/>
            <person name="Yu J.-H."/>
            <person name="Zhou M."/>
            <person name="Andersen M.R."/>
            <person name="Archer D.B."/>
            <person name="Baker S.E."/>
            <person name="Benoit I."/>
            <person name="Brakhage A.A."/>
            <person name="Braus G.H."/>
            <person name="Fischer R."/>
            <person name="Frisvad J.C."/>
            <person name="Goldman G.H."/>
            <person name="Houbraken J."/>
            <person name="Oakley B."/>
            <person name="Pocsi I."/>
            <person name="Scazzocchio C."/>
            <person name="Seiboth B."/>
            <person name="vanKuyk P.A."/>
            <person name="Wortman J."/>
            <person name="Dyer P.S."/>
            <person name="Grigoriev I.V."/>
        </authorList>
    </citation>
    <scope>NUCLEOTIDE SEQUENCE [LARGE SCALE GENOMIC DNA]</scope>
    <source>
        <strain evidence="2">CBS 516.65</strain>
    </source>
</reference>
<evidence type="ECO:0000313" key="2">
    <source>
        <dbReference type="Proteomes" id="UP000184300"/>
    </source>
</evidence>
<dbReference type="RefSeq" id="XP_022401470.1">
    <property type="nucleotide sequence ID" value="XM_022541910.1"/>
</dbReference>
<dbReference type="EMBL" id="KV878896">
    <property type="protein sequence ID" value="OJJ84772.1"/>
    <property type="molecule type" value="Genomic_DNA"/>
</dbReference>
<gene>
    <name evidence="1" type="ORF">ASPGLDRAFT_1471524</name>
</gene>
<dbReference type="Proteomes" id="UP000184300">
    <property type="component" value="Unassembled WGS sequence"/>
</dbReference>
<proteinExistence type="predicted"/>
<name>A0A1L9VLM6_ASPGL</name>
<keyword evidence="2" id="KW-1185">Reference proteome</keyword>
<sequence>MLHGSAVVWCVQSPQRTSEPRHCHKRGIQGLIPHQLALVPTTGNKAWLEGGTRRGASGSPWQSPAIVYGTECILRLCNLAIVRARNSIYLPLSSKTKSRGAVTAFRKLLCAYIRGWNSASRRLGLSVSEGPDEDQQITTAFLALSTVGTFIAPSGMNNRTTS</sequence>
<dbReference type="VEuPathDB" id="FungiDB:ASPGLDRAFT_1471524"/>
<accession>A0A1L9VLM6</accession>
<dbReference type="AlphaFoldDB" id="A0A1L9VLM6"/>